<reference evidence="1" key="1">
    <citation type="submission" date="2022-08" db="EMBL/GenBank/DDBJ databases">
        <title>Corynebacterium sp. nov., isolated from clinical breast specimens.</title>
        <authorList>
            <person name="Zhang T."/>
        </authorList>
    </citation>
    <scope>NUCLEOTIDE SEQUENCE</scope>
    <source>
        <strain evidence="1">CCUG 57942</strain>
    </source>
</reference>
<evidence type="ECO:0000313" key="1">
    <source>
        <dbReference type="EMBL" id="MCZ2220547.1"/>
    </source>
</evidence>
<evidence type="ECO:0000313" key="2">
    <source>
        <dbReference type="Proteomes" id="UP001071110"/>
    </source>
</evidence>
<keyword evidence="2" id="KW-1185">Reference proteome</keyword>
<name>A0A9Q4IGE3_9CORY</name>
<comment type="caution">
    <text evidence="1">The sequence shown here is derived from an EMBL/GenBank/DDBJ whole genome shotgun (WGS) entry which is preliminary data.</text>
</comment>
<dbReference type="AlphaFoldDB" id="A0A9Q4IGE3"/>
<dbReference type="RefSeq" id="WP_269027302.1">
    <property type="nucleotide sequence ID" value="NZ_BAABDP010000004.1"/>
</dbReference>
<accession>A0A9Q4IGE3</accession>
<sequence length="327" mass="34890">MAFSEMLIVGSAYAIVRPRKYSCGFPAGEVTHPPVKFVLQVTLPIDDTSAPHLEGAPTMDPNTAARKAHDIDIDSLQAVPAEPFLHDKMHAIALPGTGSNGCVIPAAADAPFPFGIDAAYGDGGHFTLEYDPIVGFVDNQNRSLQFGDTYTELLPGQKVTIGGFTVGRPDHDVAVIERGTHAAAIVAGSVFSFSPIVSFQRYGEQRPNTIIRGRTPDRYDYNAAPEGFLCGFKPLPNGGVSVPVALTNNTDCNAALAAISQYFRQDRATLGDEHSPVAWNSPDGWRCDISFFPMPHQEFGAGTFPNCYRQGSGGAVVVDLPPRGAGQ</sequence>
<dbReference type="EMBL" id="JANRML010000003">
    <property type="protein sequence ID" value="MCZ2220547.1"/>
    <property type="molecule type" value="Genomic_DNA"/>
</dbReference>
<dbReference type="Proteomes" id="UP001071110">
    <property type="component" value="Unassembled WGS sequence"/>
</dbReference>
<gene>
    <name evidence="1" type="ORF">NUW87_04065</name>
</gene>
<organism evidence="1 2">
    <name type="scientific">Corynebacterium pilbarense</name>
    <dbReference type="NCBI Taxonomy" id="1288393"/>
    <lineage>
        <taxon>Bacteria</taxon>
        <taxon>Bacillati</taxon>
        <taxon>Actinomycetota</taxon>
        <taxon>Actinomycetes</taxon>
        <taxon>Mycobacteriales</taxon>
        <taxon>Corynebacteriaceae</taxon>
        <taxon>Corynebacterium</taxon>
    </lineage>
</organism>
<proteinExistence type="predicted"/>
<protein>
    <submittedName>
        <fullName evidence="1">Uncharacterized protein</fullName>
    </submittedName>
</protein>